<dbReference type="Gene3D" id="3.40.630.30">
    <property type="match status" value="1"/>
</dbReference>
<dbReference type="OrthoDB" id="9798081at2"/>
<accession>A0A4R9KCW6</accession>
<keyword evidence="3" id="KW-1185">Reference proteome</keyword>
<dbReference type="PANTHER" id="PTHR43792">
    <property type="entry name" value="GNAT FAMILY, PUTATIVE (AFU_ORTHOLOGUE AFUA_3G00765)-RELATED-RELATED"/>
    <property type="match status" value="1"/>
</dbReference>
<comment type="caution">
    <text evidence="2">The sequence shown here is derived from an EMBL/GenBank/DDBJ whole genome shotgun (WGS) entry which is preliminary data.</text>
</comment>
<dbReference type="GO" id="GO:0016747">
    <property type="term" value="F:acyltransferase activity, transferring groups other than amino-acyl groups"/>
    <property type="evidence" value="ECO:0007669"/>
    <property type="project" value="InterPro"/>
</dbReference>
<proteinExistence type="predicted"/>
<dbReference type="AlphaFoldDB" id="A0A4R9KCW6"/>
<dbReference type="SUPFAM" id="SSF55729">
    <property type="entry name" value="Acyl-CoA N-acyltransferases (Nat)"/>
    <property type="match status" value="1"/>
</dbReference>
<evidence type="ECO:0000313" key="3">
    <source>
        <dbReference type="Proteomes" id="UP000297762"/>
    </source>
</evidence>
<evidence type="ECO:0000259" key="1">
    <source>
        <dbReference type="PROSITE" id="PS51186"/>
    </source>
</evidence>
<dbReference type="RefSeq" id="WP_135648848.1">
    <property type="nucleotide sequence ID" value="NZ_RQGF01000014.1"/>
</dbReference>
<reference evidence="2" key="1">
    <citation type="journal article" date="2019" name="PLoS Negl. Trop. Dis.">
        <title>Revisiting the worldwide diversity of Leptospira species in the environment.</title>
        <authorList>
            <person name="Vincent A.T."/>
            <person name="Schiettekatte O."/>
            <person name="Bourhy P."/>
            <person name="Veyrier F.J."/>
            <person name="Picardeau M."/>
        </authorList>
    </citation>
    <scope>NUCLEOTIDE SEQUENCE [LARGE SCALE GENOMIC DNA]</scope>
    <source>
        <strain evidence="2">201702455</strain>
    </source>
</reference>
<dbReference type="PROSITE" id="PS51186">
    <property type="entry name" value="GNAT"/>
    <property type="match status" value="1"/>
</dbReference>
<dbReference type="Proteomes" id="UP000297762">
    <property type="component" value="Unassembled WGS sequence"/>
</dbReference>
<feature type="domain" description="N-acetyltransferase" evidence="1">
    <location>
        <begin position="6"/>
        <end position="168"/>
    </location>
</feature>
<organism evidence="2 3">
    <name type="scientific">Leptospira sarikeiensis</name>
    <dbReference type="NCBI Taxonomy" id="2484943"/>
    <lineage>
        <taxon>Bacteria</taxon>
        <taxon>Pseudomonadati</taxon>
        <taxon>Spirochaetota</taxon>
        <taxon>Spirochaetia</taxon>
        <taxon>Leptospirales</taxon>
        <taxon>Leptospiraceae</taxon>
        <taxon>Leptospira</taxon>
    </lineage>
</organism>
<dbReference type="InterPro" id="IPR051531">
    <property type="entry name" value="N-acetyltransferase"/>
</dbReference>
<dbReference type="InterPro" id="IPR000182">
    <property type="entry name" value="GNAT_dom"/>
</dbReference>
<gene>
    <name evidence="2" type="ORF">EHQ64_07370</name>
</gene>
<name>A0A4R9KCW6_9LEPT</name>
<protein>
    <submittedName>
        <fullName evidence="2">N-acetyltransferase</fullName>
    </submittedName>
</protein>
<sequence length="179" mass="20721">METDRLILRNWEEKDIDDLIEGLNNFNISKWLAVVPFPYLRKDAEQWIHYCINTEANKTGYEFCIELKSNQKVIGGISISRINKLNGTAGGGIWLNENFHGMGLGKEAFAEKIRFSFDELGLRKLENGFFDGNESSKSLQERFGYKIEGKRRKKYFCLADGELKDEIITGLLKEEWIKL</sequence>
<dbReference type="Pfam" id="PF13302">
    <property type="entry name" value="Acetyltransf_3"/>
    <property type="match status" value="1"/>
</dbReference>
<evidence type="ECO:0000313" key="2">
    <source>
        <dbReference type="EMBL" id="TGL62983.1"/>
    </source>
</evidence>
<dbReference type="EMBL" id="RQGF01000014">
    <property type="protein sequence ID" value="TGL62983.1"/>
    <property type="molecule type" value="Genomic_DNA"/>
</dbReference>
<keyword evidence="2" id="KW-0808">Transferase</keyword>
<dbReference type="InterPro" id="IPR016181">
    <property type="entry name" value="Acyl_CoA_acyltransferase"/>
</dbReference>